<feature type="compositionally biased region" description="Basic and acidic residues" evidence="1">
    <location>
        <begin position="61"/>
        <end position="75"/>
    </location>
</feature>
<reference evidence="2 3" key="1">
    <citation type="submission" date="2012-12" db="EMBL/GenBank/DDBJ databases">
        <title>Genome Assembly of Photobacterium sp. AK15.</title>
        <authorList>
            <person name="Khatri I."/>
            <person name="Vaidya B."/>
            <person name="Srinivas T.N.R."/>
            <person name="Subramanian S."/>
            <person name="Pinnaka A."/>
        </authorList>
    </citation>
    <scope>NUCLEOTIDE SEQUENCE [LARGE SCALE GENOMIC DNA]</scope>
    <source>
        <strain evidence="2 3">AK15</strain>
    </source>
</reference>
<gene>
    <name evidence="2" type="ORF">C942_02879</name>
</gene>
<organism evidence="2 3">
    <name type="scientific">Photobacterium marinum</name>
    <dbReference type="NCBI Taxonomy" id="1056511"/>
    <lineage>
        <taxon>Bacteria</taxon>
        <taxon>Pseudomonadati</taxon>
        <taxon>Pseudomonadota</taxon>
        <taxon>Gammaproteobacteria</taxon>
        <taxon>Vibrionales</taxon>
        <taxon>Vibrionaceae</taxon>
        <taxon>Photobacterium</taxon>
    </lineage>
</organism>
<dbReference type="PATRIC" id="fig|1056511.3.peg.3802"/>
<dbReference type="EMBL" id="AMZO01000030">
    <property type="protein sequence ID" value="ELR64297.1"/>
    <property type="molecule type" value="Genomic_DNA"/>
</dbReference>
<dbReference type="GO" id="GO:0005840">
    <property type="term" value="C:ribosome"/>
    <property type="evidence" value="ECO:0007669"/>
    <property type="project" value="UniProtKB-KW"/>
</dbReference>
<evidence type="ECO:0000313" key="2">
    <source>
        <dbReference type="EMBL" id="ELR64297.1"/>
    </source>
</evidence>
<comment type="caution">
    <text evidence="2">The sequence shown here is derived from an EMBL/GenBank/DDBJ whole genome shotgun (WGS) entry which is preliminary data.</text>
</comment>
<proteinExistence type="predicted"/>
<feature type="compositionally biased region" description="Polar residues" evidence="1">
    <location>
        <begin position="40"/>
        <end position="60"/>
    </location>
</feature>
<feature type="region of interest" description="Disordered" evidence="1">
    <location>
        <begin position="39"/>
        <end position="83"/>
    </location>
</feature>
<evidence type="ECO:0000313" key="3">
    <source>
        <dbReference type="Proteomes" id="UP000011134"/>
    </source>
</evidence>
<name>L8JA42_9GAMM</name>
<dbReference type="AlphaFoldDB" id="L8JA42"/>
<accession>L8JA42</accession>
<keyword evidence="2" id="KW-0687">Ribonucleoprotein</keyword>
<dbReference type="Proteomes" id="UP000011134">
    <property type="component" value="Unassembled WGS sequence"/>
</dbReference>
<keyword evidence="2" id="KW-0689">Ribosomal protein</keyword>
<protein>
    <submittedName>
        <fullName evidence="2">50S ribosomal protein L25</fullName>
    </submittedName>
</protein>
<keyword evidence="3" id="KW-1185">Reference proteome</keyword>
<sequence>MQEAGNEFEHYIRDETRFNTDADYKAGWLAGEGEGKKLQAQATSVGGSVGNAMSSQSSKPTDPETVAKEVLEHTDTSQLKNLK</sequence>
<evidence type="ECO:0000256" key="1">
    <source>
        <dbReference type="SAM" id="MobiDB-lite"/>
    </source>
</evidence>